<gene>
    <name evidence="3" type="ORF">Pfra01_002073300</name>
</gene>
<protein>
    <submittedName>
        <fullName evidence="3">Unnamed protein product</fullName>
    </submittedName>
</protein>
<dbReference type="SMART" id="SM00298">
    <property type="entry name" value="CHROMO"/>
    <property type="match status" value="1"/>
</dbReference>
<evidence type="ECO:0000313" key="3">
    <source>
        <dbReference type="EMBL" id="GMF51354.1"/>
    </source>
</evidence>
<dbReference type="Proteomes" id="UP001165121">
    <property type="component" value="Unassembled WGS sequence"/>
</dbReference>
<dbReference type="Pfam" id="PF00385">
    <property type="entry name" value="Chromo"/>
    <property type="match status" value="1"/>
</dbReference>
<dbReference type="OrthoDB" id="5843976at2759"/>
<dbReference type="EMBL" id="BSXT01002876">
    <property type="protein sequence ID" value="GMF51354.1"/>
    <property type="molecule type" value="Genomic_DNA"/>
</dbReference>
<feature type="region of interest" description="Disordered" evidence="1">
    <location>
        <begin position="1"/>
        <end position="25"/>
    </location>
</feature>
<reference evidence="3" key="1">
    <citation type="submission" date="2023-04" db="EMBL/GenBank/DDBJ databases">
        <title>Phytophthora fragariaefolia NBRC 109709.</title>
        <authorList>
            <person name="Ichikawa N."/>
            <person name="Sato H."/>
            <person name="Tonouchi N."/>
        </authorList>
    </citation>
    <scope>NUCLEOTIDE SEQUENCE</scope>
    <source>
        <strain evidence="3">NBRC 109709</strain>
    </source>
</reference>
<feature type="domain" description="Chromo" evidence="2">
    <location>
        <begin position="79"/>
        <end position="141"/>
    </location>
</feature>
<evidence type="ECO:0000313" key="4">
    <source>
        <dbReference type="Proteomes" id="UP001165121"/>
    </source>
</evidence>
<organism evidence="3 4">
    <name type="scientific">Phytophthora fragariaefolia</name>
    <dbReference type="NCBI Taxonomy" id="1490495"/>
    <lineage>
        <taxon>Eukaryota</taxon>
        <taxon>Sar</taxon>
        <taxon>Stramenopiles</taxon>
        <taxon>Oomycota</taxon>
        <taxon>Peronosporomycetes</taxon>
        <taxon>Peronosporales</taxon>
        <taxon>Peronosporaceae</taxon>
        <taxon>Phytophthora</taxon>
    </lineage>
</organism>
<dbReference type="AlphaFoldDB" id="A0A9W7D0V7"/>
<dbReference type="InterPro" id="IPR023780">
    <property type="entry name" value="Chromo_domain"/>
</dbReference>
<dbReference type="Gene3D" id="2.40.50.40">
    <property type="match status" value="1"/>
</dbReference>
<dbReference type="PROSITE" id="PS50013">
    <property type="entry name" value="CHROMO_2"/>
    <property type="match status" value="1"/>
</dbReference>
<name>A0A9W7D0V7_9STRA</name>
<comment type="caution">
    <text evidence="3">The sequence shown here is derived from an EMBL/GenBank/DDBJ whole genome shotgun (WGS) entry which is preliminary data.</text>
</comment>
<accession>A0A9W7D0V7</accession>
<evidence type="ECO:0000256" key="1">
    <source>
        <dbReference type="SAM" id="MobiDB-lite"/>
    </source>
</evidence>
<dbReference type="InterPro" id="IPR000953">
    <property type="entry name" value="Chromo/chromo_shadow_dom"/>
</dbReference>
<dbReference type="SUPFAM" id="SSF54160">
    <property type="entry name" value="Chromo domain-like"/>
    <property type="match status" value="1"/>
</dbReference>
<keyword evidence="4" id="KW-1185">Reference proteome</keyword>
<dbReference type="InterPro" id="IPR016197">
    <property type="entry name" value="Chromo-like_dom_sf"/>
</dbReference>
<dbReference type="CDD" id="cd00024">
    <property type="entry name" value="CD_CSD"/>
    <property type="match status" value="1"/>
</dbReference>
<evidence type="ECO:0000259" key="2">
    <source>
        <dbReference type="PROSITE" id="PS50013"/>
    </source>
</evidence>
<proteinExistence type="predicted"/>
<sequence length="148" mass="16905">MARPVQGEEEGGGVRLSAGTPRQKRIPLLPMSRLKKVADLSQRPTAKLVDELSENDRFDFDEELLPEDSWELSDTSDKYEVEAILDDKITNSTSTSRAQRLFKVKWAGYDEPTWEPLSNLSCGGVLFDYLRDKTRERRRQMVQVAGEN</sequence>